<evidence type="ECO:0000313" key="3">
    <source>
        <dbReference type="Proteomes" id="UP000036834"/>
    </source>
</evidence>
<dbReference type="EMBL" id="LGIQ01000009">
    <property type="protein sequence ID" value="KNB71960.1"/>
    <property type="molecule type" value="Genomic_DNA"/>
</dbReference>
<organism evidence="2 3">
    <name type="scientific">Brevibacillus reuszeri</name>
    <dbReference type="NCBI Taxonomy" id="54915"/>
    <lineage>
        <taxon>Bacteria</taxon>
        <taxon>Bacillati</taxon>
        <taxon>Bacillota</taxon>
        <taxon>Bacilli</taxon>
        <taxon>Bacillales</taxon>
        <taxon>Paenibacillaceae</taxon>
        <taxon>Brevibacillus</taxon>
    </lineage>
</organism>
<reference evidence="3" key="1">
    <citation type="submission" date="2015-07" db="EMBL/GenBank/DDBJ databases">
        <title>Genome sequencing project for genomic taxonomy and phylogenomics of Bacillus-like bacteria.</title>
        <authorList>
            <person name="Liu B."/>
            <person name="Wang J."/>
            <person name="Zhu Y."/>
            <person name="Liu G."/>
            <person name="Chen Q."/>
            <person name="Chen Z."/>
            <person name="Lan J."/>
            <person name="Che J."/>
            <person name="Ge C."/>
            <person name="Shi H."/>
            <person name="Pan Z."/>
            <person name="Liu X."/>
        </authorList>
    </citation>
    <scope>NUCLEOTIDE SEQUENCE [LARGE SCALE GENOMIC DNA]</scope>
    <source>
        <strain evidence="3">DSM 9887</strain>
    </source>
</reference>
<dbReference type="PATRIC" id="fig|54915.3.peg.2023"/>
<protein>
    <recommendedName>
        <fullName evidence="1">DUF6630 domain-containing protein</fullName>
    </recommendedName>
</protein>
<accession>A0A0K9YUU6</accession>
<gene>
    <name evidence="2" type="ORF">ADS79_15140</name>
</gene>
<proteinExistence type="predicted"/>
<dbReference type="Proteomes" id="UP000036834">
    <property type="component" value="Unassembled WGS sequence"/>
</dbReference>
<sequence length="174" mass="20015">MSAIDKRAALLTLSTKLSAGSENVVMEVMQALDHPEMYVEQWGDRLDNRGIHEPIPELAWFALVDALDDLGLVFEINWKLDAENILFAVHSLLDRRGWLLPAEDRRLEQAISLEGHTYQHLRELHQWLRPHGIVLGNLDINSDCYVLILVKEDDREEIEQLATNSGYQFHSSFQ</sequence>
<name>A0A0K9YUU6_9BACL</name>
<evidence type="ECO:0000313" key="2">
    <source>
        <dbReference type="EMBL" id="KNB71960.1"/>
    </source>
</evidence>
<dbReference type="AlphaFoldDB" id="A0A0K9YUU6"/>
<feature type="domain" description="DUF6630" evidence="1">
    <location>
        <begin position="10"/>
        <end position="169"/>
    </location>
</feature>
<dbReference type="Pfam" id="PF20335">
    <property type="entry name" value="DUF6630"/>
    <property type="match status" value="1"/>
</dbReference>
<comment type="caution">
    <text evidence="2">The sequence shown here is derived from an EMBL/GenBank/DDBJ whole genome shotgun (WGS) entry which is preliminary data.</text>
</comment>
<dbReference type="InterPro" id="IPR046582">
    <property type="entry name" value="DUF6630"/>
</dbReference>
<evidence type="ECO:0000259" key="1">
    <source>
        <dbReference type="Pfam" id="PF20335"/>
    </source>
</evidence>